<evidence type="ECO:0000256" key="4">
    <source>
        <dbReference type="ARBA" id="ARBA00022679"/>
    </source>
</evidence>
<dbReference type="InterPro" id="IPR015712">
    <property type="entry name" value="DNA-dir_RNA_pol_su2"/>
</dbReference>
<comment type="caution">
    <text evidence="8">The sequence shown here is derived from an EMBL/GenBank/DDBJ whole genome shotgun (WGS) entry which is preliminary data.</text>
</comment>
<evidence type="ECO:0000256" key="2">
    <source>
        <dbReference type="ARBA" id="ARBA00012418"/>
    </source>
</evidence>
<protein>
    <recommendedName>
        <fullName evidence="2">DNA-directed RNA polymerase</fullName>
        <ecNumber evidence="2">2.7.7.6</ecNumber>
    </recommendedName>
</protein>
<evidence type="ECO:0000256" key="5">
    <source>
        <dbReference type="ARBA" id="ARBA00022695"/>
    </source>
</evidence>
<evidence type="ECO:0000313" key="9">
    <source>
        <dbReference type="Proteomes" id="UP001168877"/>
    </source>
</evidence>
<dbReference type="AlphaFoldDB" id="A0AA39T3P4"/>
<evidence type="ECO:0000259" key="7">
    <source>
        <dbReference type="Pfam" id="PF00562"/>
    </source>
</evidence>
<dbReference type="GO" id="GO:0032549">
    <property type="term" value="F:ribonucleoside binding"/>
    <property type="evidence" value="ECO:0007669"/>
    <property type="project" value="InterPro"/>
</dbReference>
<dbReference type="InterPro" id="IPR007120">
    <property type="entry name" value="DNA-dir_RNAP_su2_dom"/>
</dbReference>
<dbReference type="PROSITE" id="PS01166">
    <property type="entry name" value="RNA_POL_BETA"/>
    <property type="match status" value="1"/>
</dbReference>
<comment type="similarity">
    <text evidence="1">Belongs to the RNA polymerase beta chain family.</text>
</comment>
<dbReference type="SUPFAM" id="SSF64484">
    <property type="entry name" value="beta and beta-prime subunits of DNA dependent RNA-polymerase"/>
    <property type="match status" value="1"/>
</dbReference>
<dbReference type="GO" id="GO:0006351">
    <property type="term" value="P:DNA-templated transcription"/>
    <property type="evidence" value="ECO:0007669"/>
    <property type="project" value="InterPro"/>
</dbReference>
<gene>
    <name evidence="8" type="ORF">LWI29_009610</name>
</gene>
<dbReference type="InterPro" id="IPR007121">
    <property type="entry name" value="RNA_pol_bsu_CS"/>
</dbReference>
<evidence type="ECO:0000313" key="8">
    <source>
        <dbReference type="EMBL" id="KAK0599895.1"/>
    </source>
</evidence>
<organism evidence="8 9">
    <name type="scientific">Acer saccharum</name>
    <name type="common">Sugar maple</name>
    <dbReference type="NCBI Taxonomy" id="4024"/>
    <lineage>
        <taxon>Eukaryota</taxon>
        <taxon>Viridiplantae</taxon>
        <taxon>Streptophyta</taxon>
        <taxon>Embryophyta</taxon>
        <taxon>Tracheophyta</taxon>
        <taxon>Spermatophyta</taxon>
        <taxon>Magnoliopsida</taxon>
        <taxon>eudicotyledons</taxon>
        <taxon>Gunneridae</taxon>
        <taxon>Pentapetalae</taxon>
        <taxon>rosids</taxon>
        <taxon>malvids</taxon>
        <taxon>Sapindales</taxon>
        <taxon>Sapindaceae</taxon>
        <taxon>Hippocastanoideae</taxon>
        <taxon>Acereae</taxon>
        <taxon>Acer</taxon>
    </lineage>
</organism>
<keyword evidence="9" id="KW-1185">Reference proteome</keyword>
<keyword evidence="5" id="KW-0548">Nucleotidyltransferase</keyword>
<accession>A0AA39T3P4</accession>
<feature type="domain" description="DNA-directed RNA polymerase subunit 2 hybrid-binding" evidence="7">
    <location>
        <begin position="109"/>
        <end position="187"/>
    </location>
</feature>
<proteinExistence type="inferred from homology"/>
<dbReference type="PANTHER" id="PTHR20856">
    <property type="entry name" value="DNA-DIRECTED RNA POLYMERASE I SUBUNIT 2"/>
    <property type="match status" value="1"/>
</dbReference>
<dbReference type="GO" id="GO:0003677">
    <property type="term" value="F:DNA binding"/>
    <property type="evidence" value="ECO:0007669"/>
    <property type="project" value="InterPro"/>
</dbReference>
<evidence type="ECO:0000256" key="1">
    <source>
        <dbReference type="ARBA" id="ARBA00006835"/>
    </source>
</evidence>
<reference evidence="8" key="1">
    <citation type="journal article" date="2022" name="Plant J.">
        <title>Strategies of tolerance reflected in two North American maple genomes.</title>
        <authorList>
            <person name="McEvoy S.L."/>
            <person name="Sezen U.U."/>
            <person name="Trouern-Trend A."/>
            <person name="McMahon S.M."/>
            <person name="Schaberg P.G."/>
            <person name="Yang J."/>
            <person name="Wegrzyn J.L."/>
            <person name="Swenson N.G."/>
        </authorList>
    </citation>
    <scope>NUCLEOTIDE SEQUENCE</scope>
    <source>
        <strain evidence="8">NS2018</strain>
    </source>
</reference>
<keyword evidence="4" id="KW-0808">Transferase</keyword>
<dbReference type="Gene3D" id="2.40.270.10">
    <property type="entry name" value="DNA-directed RNA polymerase, subunit 2, domain 6"/>
    <property type="match status" value="2"/>
</dbReference>
<dbReference type="EMBL" id="JAUESC010000003">
    <property type="protein sequence ID" value="KAK0599895.1"/>
    <property type="molecule type" value="Genomic_DNA"/>
</dbReference>
<sequence>MAVNVHQGYNQEDSLVMNRASMERGMFQFEHIRSYKAEVDNKETQDKRRKADDLVNFGKVLSKIGLVDCLDDDGFPYVGANLQSSDIVIGKCTESADHRIKLKHTERGKIQSPTLGDKFSSMHGQKGVLGFLESQEKFPFTIQGIVLDVVINPHAFPSRQTPAQLLEAALGKGIAFGGLKKYATPFSTP</sequence>
<dbReference type="GO" id="GO:0000428">
    <property type="term" value="C:DNA-directed RNA polymerase complex"/>
    <property type="evidence" value="ECO:0007669"/>
    <property type="project" value="UniProtKB-KW"/>
</dbReference>
<evidence type="ECO:0000256" key="6">
    <source>
        <dbReference type="ARBA" id="ARBA00023163"/>
    </source>
</evidence>
<keyword evidence="3" id="KW-0240">DNA-directed RNA polymerase</keyword>
<reference evidence="8" key="2">
    <citation type="submission" date="2023-06" db="EMBL/GenBank/DDBJ databases">
        <authorList>
            <person name="Swenson N.G."/>
            <person name="Wegrzyn J.L."/>
            <person name="Mcevoy S.L."/>
        </authorList>
    </citation>
    <scope>NUCLEOTIDE SEQUENCE</scope>
    <source>
        <strain evidence="8">NS2018</strain>
        <tissue evidence="8">Leaf</tissue>
    </source>
</reference>
<dbReference type="GO" id="GO:0003899">
    <property type="term" value="F:DNA-directed RNA polymerase activity"/>
    <property type="evidence" value="ECO:0007669"/>
    <property type="project" value="UniProtKB-EC"/>
</dbReference>
<keyword evidence="6" id="KW-0804">Transcription</keyword>
<dbReference type="EC" id="2.7.7.6" evidence="2"/>
<dbReference type="Proteomes" id="UP001168877">
    <property type="component" value="Unassembled WGS sequence"/>
</dbReference>
<dbReference type="Pfam" id="PF00562">
    <property type="entry name" value="RNA_pol_Rpb2_6"/>
    <property type="match status" value="2"/>
</dbReference>
<dbReference type="InterPro" id="IPR037033">
    <property type="entry name" value="DNA-dir_RNAP_su2_hyb_sf"/>
</dbReference>
<feature type="domain" description="DNA-directed RNA polymerase subunit 2 hybrid-binding" evidence="7">
    <location>
        <begin position="2"/>
        <end position="101"/>
    </location>
</feature>
<name>A0AA39T3P4_ACESA</name>
<evidence type="ECO:0000256" key="3">
    <source>
        <dbReference type="ARBA" id="ARBA00022478"/>
    </source>
</evidence>